<evidence type="ECO:0000313" key="5">
    <source>
        <dbReference type="Proteomes" id="UP000091956"/>
    </source>
</evidence>
<feature type="compositionally biased region" description="Basic and acidic residues" evidence="3">
    <location>
        <begin position="822"/>
        <end position="839"/>
    </location>
</feature>
<reference evidence="4 5" key="1">
    <citation type="submission" date="2016-03" db="EMBL/GenBank/DDBJ databases">
        <title>Comparative genomics of Pseudogymnoascus destructans, the fungus causing white-nose syndrome of bats.</title>
        <authorList>
            <person name="Palmer J.M."/>
            <person name="Drees K.P."/>
            <person name="Foster J.T."/>
            <person name="Lindner D.L."/>
        </authorList>
    </citation>
    <scope>NUCLEOTIDE SEQUENCE [LARGE SCALE GENOMIC DNA]</scope>
    <source>
        <strain evidence="4 5">UAMH 10579</strain>
    </source>
</reference>
<dbReference type="GeneID" id="28840764"/>
<dbReference type="GO" id="GO:0006355">
    <property type="term" value="P:regulation of DNA-templated transcription"/>
    <property type="evidence" value="ECO:0007669"/>
    <property type="project" value="InterPro"/>
</dbReference>
<feature type="compositionally biased region" description="Polar residues" evidence="3">
    <location>
        <begin position="1176"/>
        <end position="1191"/>
    </location>
</feature>
<protein>
    <submittedName>
        <fullName evidence="4">Uncharacterized protein</fullName>
    </submittedName>
</protein>
<comment type="subcellular location">
    <subcellularLocation>
        <location evidence="1">Nucleus</location>
    </subcellularLocation>
</comment>
<feature type="region of interest" description="Disordered" evidence="3">
    <location>
        <begin position="394"/>
        <end position="636"/>
    </location>
</feature>
<feature type="region of interest" description="Disordered" evidence="3">
    <location>
        <begin position="1345"/>
        <end position="1367"/>
    </location>
</feature>
<feature type="compositionally biased region" description="Polar residues" evidence="3">
    <location>
        <begin position="262"/>
        <end position="281"/>
    </location>
</feature>
<dbReference type="STRING" id="342668.A0A1B8GGS5"/>
<feature type="compositionally biased region" description="Polar residues" evidence="3">
    <location>
        <begin position="447"/>
        <end position="475"/>
    </location>
</feature>
<feature type="compositionally biased region" description="Polar residues" evidence="3">
    <location>
        <begin position="486"/>
        <end position="500"/>
    </location>
</feature>
<sequence>MSYNMADILPSSPDPLNDTPTFSSPSKSIRQSRVRRSQQMYGSSPTKQTFELDVGNGISPQKIRVTVEAENNKENSYPEFSDLRSPSPSPYYASSRRPNTRTTTTTVPLKGLSDSEEDSPAAPPKRGRGRPRKSIGTPVPAKTRNVTPGKSPRRRRTLGSLVDGDDEEDWDFAIGKSVEVGRGKGRSRSRSVKSVTRKTPAAKSTGPSSDLPESSVANKRGGRQSLLPQEIPILEDLMGHSSPAEESEEMHPEDDMPLRAVEQNTMGSNSEHSTIRSTSTAFGEDVTVAQFDREITPEAEGWSSPRVVSAIPRHLQATASSRRGSPLVHQAVEEVPRSSLSANKIGSGYDRSQHEEENYDDEAEDGLGDLQEFDTILESEGFSMISVDSVPSLREHFSSPSIQGKPFESLSSFEEREVDHRRSDNRPSSSGMSSLSEASSSKRRSFDNVQTMQQSLVGVSASNRSARSQPTTSSPRDQDHEADVSENFQAGSPVTGSALLTQPVEAITTSNSDSEHPTTPWLPTPEETPSPDNDSAGSSAQEPSQEKAASVTHRESVHVESTADSSVNMTQMRSSPPSFAAPRYTYTAHLRQRKSLGLTETPSIVFSSPSLPPPKQRPPPREQLPSTTDVNGVPRPLLSSSVIAGRALQEILVPNSASTHSSFLRSPFKSPNARRHPLSPTEEPTKEAAAQSSKLDSSVPGLGPMSWRNLSRSRTLSGAADERKPGFMKNIPLIVDDPFLAEASEQLRSPSPEEKDDYSLGLPTPGQARNTQIVNLVTQDTNTVRYSDEMSWQAEYPAMRTPPRDDSEGSRSGKATVGSSRTAERQMESQKQKQRDEWQVDKVETTQHLGLDLTQVYVVPSDLPTINSTPLLTQPQLAPKANVVEDVFDDEDIWLAEARSNSSPSIGKHVDIAPKQAASALERPRRSKLPSPWRQNSRRLVYSDELAAQDSSPINKNETSIAAPPVEARNVALPAPPAFAPRATLVPREDAKVTSVLARLTSQLAPKAVLLPKSTSKPSDLVSGPPQLGPLRRSIGLSKPQSTPFMAPIERPQAPPIAEDYDQTELSTWDLPQKQNFKPRITPRQSNILGISALLASSPVKKPEPSYAEDETLASPTQSLPATEKYNDTTEEADFTQQSDSQFATDEEDQTREEEEYTQDLPPSPSALSDLSQLSRTSSLDESTRLSTTPARPNPYRRPSAPSPLKSCLRLASTASPIKAVIFSATTAASPSTTAASPSILPKPPRFMEDSEWAKSHWLTLRSIYRDYKKNPTPEHEIPASVRESEFAGKTVWGRESDGSDSLVMEVWMVDVVHLFLDEEEEGGRWWDEGFVCKRLYGLVGMERKREREKREEEERVRRVEEEEEGKKKGILGLGMGWL</sequence>
<evidence type="ECO:0000256" key="2">
    <source>
        <dbReference type="ARBA" id="ARBA00023242"/>
    </source>
</evidence>
<feature type="region of interest" description="Disordered" evidence="3">
    <location>
        <begin position="742"/>
        <end position="771"/>
    </location>
</feature>
<evidence type="ECO:0000256" key="1">
    <source>
        <dbReference type="ARBA" id="ARBA00004123"/>
    </source>
</evidence>
<feature type="compositionally biased region" description="Polar residues" evidence="3">
    <location>
        <begin position="532"/>
        <end position="543"/>
    </location>
</feature>
<keyword evidence="2" id="KW-0539">Nucleus</keyword>
<feature type="compositionally biased region" description="Basic and acidic residues" evidence="3">
    <location>
        <begin position="413"/>
        <end position="425"/>
    </location>
</feature>
<reference evidence="5" key="2">
    <citation type="journal article" date="2018" name="Nat. Commun.">
        <title>Extreme sensitivity to ultraviolet light in the fungal pathogen causing white-nose syndrome of bats.</title>
        <authorList>
            <person name="Palmer J.M."/>
            <person name="Drees K.P."/>
            <person name="Foster J.T."/>
            <person name="Lindner D.L."/>
        </authorList>
    </citation>
    <scope>NUCLEOTIDE SEQUENCE [LARGE SCALE GENOMIC DNA]</scope>
    <source>
        <strain evidence="5">UAMH 10579</strain>
    </source>
</reference>
<feature type="compositionally biased region" description="Polar residues" evidence="3">
    <location>
        <begin position="562"/>
        <end position="577"/>
    </location>
</feature>
<feature type="compositionally biased region" description="Low complexity" evidence="3">
    <location>
        <begin position="426"/>
        <end position="439"/>
    </location>
</feature>
<feature type="compositionally biased region" description="Polar residues" evidence="3">
    <location>
        <begin position="655"/>
        <end position="664"/>
    </location>
</feature>
<feature type="compositionally biased region" description="Low complexity" evidence="3">
    <location>
        <begin position="84"/>
        <end position="106"/>
    </location>
</feature>
<proteinExistence type="predicted"/>
<dbReference type="PROSITE" id="PS00354">
    <property type="entry name" value="HMGI_Y"/>
    <property type="match status" value="1"/>
</dbReference>
<feature type="compositionally biased region" description="Polar residues" evidence="3">
    <location>
        <begin position="205"/>
        <end position="217"/>
    </location>
</feature>
<dbReference type="Proteomes" id="UP000091956">
    <property type="component" value="Unassembled WGS sequence"/>
</dbReference>
<feature type="compositionally biased region" description="Basic and acidic residues" evidence="3">
    <location>
        <begin position="802"/>
        <end position="811"/>
    </location>
</feature>
<name>A0A1B8GGS5_9PEZI</name>
<dbReference type="InterPro" id="IPR000637">
    <property type="entry name" value="HMGI/Y_DNA-bd_CS"/>
</dbReference>
<evidence type="ECO:0000313" key="4">
    <source>
        <dbReference type="EMBL" id="OBT95035.2"/>
    </source>
</evidence>
<feature type="compositionally biased region" description="Low complexity" evidence="3">
    <location>
        <begin position="1166"/>
        <end position="1175"/>
    </location>
</feature>
<gene>
    <name evidence="4" type="ORF">VE01_07378</name>
</gene>
<feature type="region of interest" description="Disordered" evidence="3">
    <location>
        <begin position="793"/>
        <end position="839"/>
    </location>
</feature>
<feature type="compositionally biased region" description="Acidic residues" evidence="3">
    <location>
        <begin position="357"/>
        <end position="371"/>
    </location>
</feature>
<dbReference type="GO" id="GO:0005634">
    <property type="term" value="C:nucleus"/>
    <property type="evidence" value="ECO:0007669"/>
    <property type="project" value="UniProtKB-SubCell"/>
</dbReference>
<organism evidence="4 5">
    <name type="scientific">Pseudogymnoascus verrucosus</name>
    <dbReference type="NCBI Taxonomy" id="342668"/>
    <lineage>
        <taxon>Eukaryota</taxon>
        <taxon>Fungi</taxon>
        <taxon>Dikarya</taxon>
        <taxon>Ascomycota</taxon>
        <taxon>Pezizomycotina</taxon>
        <taxon>Leotiomycetes</taxon>
        <taxon>Thelebolales</taxon>
        <taxon>Thelebolaceae</taxon>
        <taxon>Pseudogymnoascus</taxon>
    </lineage>
</organism>
<feature type="compositionally biased region" description="Polar residues" evidence="3">
    <location>
        <begin position="40"/>
        <end position="49"/>
    </location>
</feature>
<feature type="compositionally biased region" description="Acidic residues" evidence="3">
    <location>
        <begin position="1145"/>
        <end position="1158"/>
    </location>
</feature>
<feature type="region of interest" description="Disordered" evidence="3">
    <location>
        <begin position="1100"/>
        <end position="1205"/>
    </location>
</feature>
<accession>A0A1B8GGS5</accession>
<keyword evidence="5" id="KW-1185">Reference proteome</keyword>
<feature type="region of interest" description="Disordered" evidence="3">
    <location>
        <begin position="655"/>
        <end position="724"/>
    </location>
</feature>
<feature type="compositionally biased region" description="Polar residues" evidence="3">
    <location>
        <begin position="1135"/>
        <end position="1144"/>
    </location>
</feature>
<dbReference type="RefSeq" id="XP_018128768.2">
    <property type="nucleotide sequence ID" value="XM_018276813.2"/>
</dbReference>
<dbReference type="EMBL" id="KV460238">
    <property type="protein sequence ID" value="OBT95035.2"/>
    <property type="molecule type" value="Genomic_DNA"/>
</dbReference>
<evidence type="ECO:0000256" key="3">
    <source>
        <dbReference type="SAM" id="MobiDB-lite"/>
    </source>
</evidence>
<feature type="compositionally biased region" description="Polar residues" evidence="3">
    <location>
        <begin position="598"/>
        <end position="607"/>
    </location>
</feature>
<feature type="region of interest" description="Disordered" evidence="3">
    <location>
        <begin position="313"/>
        <end position="371"/>
    </location>
</feature>
<feature type="region of interest" description="Disordered" evidence="3">
    <location>
        <begin position="1"/>
        <end position="284"/>
    </location>
</feature>